<sequence>MVANTQNVSTAKPKIGGAIYSAPLGTTLPTDAITTLSVDFKSLGYISEDGLVNANSPKSDSLKAWGGDTVATVQTEKEDTFKYTLIEALNPDVLKEVYGPDNVSGSLDTAIVIKANSKELQEHVIVVDMIMNGGILKRVVVPAGKVSEVGDISYTDSDAVGYETTLTGMPDSAANTHYEYIQKASTSDGESEGGK</sequence>
<evidence type="ECO:0000313" key="1">
    <source>
        <dbReference type="EMBL" id="QDK71457.1"/>
    </source>
</evidence>
<protein>
    <submittedName>
        <fullName evidence="1">Phage tail protein</fullName>
    </submittedName>
</protein>
<dbReference type="Proteomes" id="UP000315128">
    <property type="component" value="Chromosome"/>
</dbReference>
<reference evidence="1 2" key="1">
    <citation type="submission" date="2019-07" db="EMBL/GenBank/DDBJ databases">
        <title>Genome sequencing of KACC 19320.</title>
        <authorList>
            <person name="Heo J."/>
            <person name="Kim S.-J."/>
            <person name="Kim J.-S."/>
            <person name="Hong S.-B."/>
            <person name="Kwon S.-W."/>
        </authorList>
    </citation>
    <scope>NUCLEOTIDE SEQUENCE [LARGE SCALE GENOMIC DNA]</scope>
    <source>
        <strain evidence="1 2">KACC 19320</strain>
    </source>
</reference>
<gene>
    <name evidence="1" type="ORF">FLP15_10165</name>
</gene>
<keyword evidence="2" id="KW-1185">Reference proteome</keyword>
<dbReference type="OrthoDB" id="2184509at2"/>
<evidence type="ECO:0000313" key="2">
    <source>
        <dbReference type="Proteomes" id="UP000315128"/>
    </source>
</evidence>
<accession>A0A514ZA81</accession>
<dbReference type="RefSeq" id="WP_142767021.1">
    <property type="nucleotide sequence ID" value="NZ_CP041356.1"/>
</dbReference>
<dbReference type="InterPro" id="IPR058154">
    <property type="entry name" value="Bxb1_TTP-like"/>
</dbReference>
<name>A0A514ZA81_9LACT</name>
<dbReference type="Pfam" id="PF25681">
    <property type="entry name" value="Phage_TTP_17"/>
    <property type="match status" value="1"/>
</dbReference>
<proteinExistence type="predicted"/>
<organism evidence="1 2">
    <name type="scientific">Lactococcus protaetiae</name>
    <dbReference type="NCBI Taxonomy" id="2592653"/>
    <lineage>
        <taxon>Bacteria</taxon>
        <taxon>Bacillati</taxon>
        <taxon>Bacillota</taxon>
        <taxon>Bacilli</taxon>
        <taxon>Lactobacillales</taxon>
        <taxon>Streptococcaceae</taxon>
        <taxon>Lactococcus</taxon>
    </lineage>
</organism>
<dbReference type="KEGG" id="lack:FLP15_10165"/>
<dbReference type="AlphaFoldDB" id="A0A514ZA81"/>
<dbReference type="EMBL" id="CP041356">
    <property type="protein sequence ID" value="QDK71457.1"/>
    <property type="molecule type" value="Genomic_DNA"/>
</dbReference>